<dbReference type="Proteomes" id="UP000654075">
    <property type="component" value="Unassembled WGS sequence"/>
</dbReference>
<keyword evidence="3" id="KW-1185">Reference proteome</keyword>
<evidence type="ECO:0000313" key="2">
    <source>
        <dbReference type="EMBL" id="CAE8632430.1"/>
    </source>
</evidence>
<protein>
    <submittedName>
        <fullName evidence="2">Uncharacterized protein</fullName>
    </submittedName>
</protein>
<comment type="caution">
    <text evidence="2">The sequence shown here is derived from an EMBL/GenBank/DDBJ whole genome shotgun (WGS) entry which is preliminary data.</text>
</comment>
<reference evidence="2" key="1">
    <citation type="submission" date="2021-02" db="EMBL/GenBank/DDBJ databases">
        <authorList>
            <person name="Dougan E. K."/>
            <person name="Rhodes N."/>
            <person name="Thang M."/>
            <person name="Chan C."/>
        </authorList>
    </citation>
    <scope>NUCLEOTIDE SEQUENCE</scope>
</reference>
<proteinExistence type="predicted"/>
<evidence type="ECO:0000256" key="1">
    <source>
        <dbReference type="SAM" id="MobiDB-lite"/>
    </source>
</evidence>
<feature type="compositionally biased region" description="Low complexity" evidence="1">
    <location>
        <begin position="43"/>
        <end position="65"/>
    </location>
</feature>
<sequence length="114" mass="13071">MSRPTRPTDRSTERPSFEKNMKGNQTPGMKPRVGRKEKTQIPNNGNNTDNNNNNNINPTSQQQRQQQERHNNSNNNINPTSQATATERPSERPTDRPLSFENFKKGGRKTKPQE</sequence>
<evidence type="ECO:0000313" key="3">
    <source>
        <dbReference type="Proteomes" id="UP000654075"/>
    </source>
</evidence>
<feature type="compositionally biased region" description="Basic residues" evidence="1">
    <location>
        <begin position="105"/>
        <end position="114"/>
    </location>
</feature>
<organism evidence="2 3">
    <name type="scientific">Polarella glacialis</name>
    <name type="common">Dinoflagellate</name>
    <dbReference type="NCBI Taxonomy" id="89957"/>
    <lineage>
        <taxon>Eukaryota</taxon>
        <taxon>Sar</taxon>
        <taxon>Alveolata</taxon>
        <taxon>Dinophyceae</taxon>
        <taxon>Suessiales</taxon>
        <taxon>Suessiaceae</taxon>
        <taxon>Polarella</taxon>
    </lineage>
</organism>
<name>A0A813H3R7_POLGL</name>
<gene>
    <name evidence="2" type="ORF">PGLA1383_LOCUS48389</name>
</gene>
<accession>A0A813H3R7</accession>
<feature type="compositionally biased region" description="Low complexity" evidence="1">
    <location>
        <begin position="72"/>
        <end position="82"/>
    </location>
</feature>
<dbReference type="AlphaFoldDB" id="A0A813H3R7"/>
<dbReference type="EMBL" id="CAJNNV010030402">
    <property type="protein sequence ID" value="CAE8632430.1"/>
    <property type="molecule type" value="Genomic_DNA"/>
</dbReference>
<feature type="region of interest" description="Disordered" evidence="1">
    <location>
        <begin position="1"/>
        <end position="114"/>
    </location>
</feature>
<feature type="compositionally biased region" description="Basic and acidic residues" evidence="1">
    <location>
        <begin position="1"/>
        <end position="21"/>
    </location>
</feature>